<protein>
    <recommendedName>
        <fullName evidence="7">MFS transporter</fullName>
    </recommendedName>
</protein>
<evidence type="ECO:0000256" key="4">
    <source>
        <dbReference type="SAM" id="Phobius"/>
    </source>
</evidence>
<feature type="transmembrane region" description="Helical" evidence="4">
    <location>
        <begin position="173"/>
        <end position="191"/>
    </location>
</feature>
<evidence type="ECO:0000256" key="2">
    <source>
        <dbReference type="ARBA" id="ARBA00022989"/>
    </source>
</evidence>
<reference evidence="6" key="1">
    <citation type="submission" date="2016-02" db="EMBL/GenBank/DDBJ databases">
        <authorList>
            <person name="Schultz-Johansen M."/>
            <person name="Glaring M.A."/>
            <person name="Bech P.K."/>
            <person name="Stougaard P."/>
        </authorList>
    </citation>
    <scope>NUCLEOTIDE SEQUENCE [LARGE SCALE GENOMIC DNA]</scope>
    <source>
        <strain evidence="6">S66</strain>
    </source>
</reference>
<dbReference type="RefSeq" id="WP_068373856.1">
    <property type="nucleotide sequence ID" value="NZ_LSNE01000003.1"/>
</dbReference>
<feature type="transmembrane region" description="Helical" evidence="4">
    <location>
        <begin position="300"/>
        <end position="321"/>
    </location>
</feature>
<gene>
    <name evidence="5" type="ORF">AX660_08790</name>
</gene>
<keyword evidence="6" id="KW-1185">Reference proteome</keyword>
<dbReference type="SUPFAM" id="SSF103473">
    <property type="entry name" value="MFS general substrate transporter"/>
    <property type="match status" value="1"/>
</dbReference>
<accession>A0A136A4B4</accession>
<feature type="transmembrane region" description="Helical" evidence="4">
    <location>
        <begin position="211"/>
        <end position="234"/>
    </location>
</feature>
<dbReference type="InterPro" id="IPR036259">
    <property type="entry name" value="MFS_trans_sf"/>
</dbReference>
<dbReference type="InterPro" id="IPR011701">
    <property type="entry name" value="MFS"/>
</dbReference>
<dbReference type="GO" id="GO:0022857">
    <property type="term" value="F:transmembrane transporter activity"/>
    <property type="evidence" value="ECO:0007669"/>
    <property type="project" value="InterPro"/>
</dbReference>
<evidence type="ECO:0000256" key="3">
    <source>
        <dbReference type="ARBA" id="ARBA00023136"/>
    </source>
</evidence>
<keyword evidence="3 4" id="KW-0472">Membrane</keyword>
<sequence length="412" mass="46096">MRFSFSQFATLRSNPQALLLVMAFVMPLVFSVWNALLNNFVVEQAQFTGAEIGILQSLREVPGFLAFTAVFVLLVLREQTFALLSLAVMCIGVALTGWLPFELGLYCTTVLMSIGFHYVETVNQSLTLQWLSKDKSAQFMGKQLAVTSFASLLAYGSIWLLMEYMGISYKSMYMLAGGLGLIIVVFLWFGFQKFSHGAVQHKNLFLRRRYWLYYGLVFFSGARRQIFMVFASFMMVEKFAYSVGDISLLFMINYVFNLLFAPAIGRWISKIGEQKALTIEYIGLIGVFICYALVTSPHLAAVLYVVDHLFFAMAIATKTYFQKIADQRDFASTASVSFTINHIAAVIIPALLGIVWLTSPSLVFYIGAGFAICSLCLAINIPTHPSMGNEVRRNPFGWANHVDATAPLTESR</sequence>
<feature type="transmembrane region" description="Helical" evidence="4">
    <location>
        <begin position="17"/>
        <end position="37"/>
    </location>
</feature>
<name>A0A136A4B4_9ALTE</name>
<feature type="transmembrane region" description="Helical" evidence="4">
    <location>
        <begin position="333"/>
        <end position="356"/>
    </location>
</feature>
<keyword evidence="2 4" id="KW-1133">Transmembrane helix</keyword>
<dbReference type="Proteomes" id="UP000070299">
    <property type="component" value="Unassembled WGS sequence"/>
</dbReference>
<organism evidence="5 6">
    <name type="scientific">Paraglaciecola hydrolytica</name>
    <dbReference type="NCBI Taxonomy" id="1799789"/>
    <lineage>
        <taxon>Bacteria</taxon>
        <taxon>Pseudomonadati</taxon>
        <taxon>Pseudomonadota</taxon>
        <taxon>Gammaproteobacteria</taxon>
        <taxon>Alteromonadales</taxon>
        <taxon>Alteromonadaceae</taxon>
        <taxon>Paraglaciecola</taxon>
    </lineage>
</organism>
<comment type="caution">
    <text evidence="5">The sequence shown here is derived from an EMBL/GenBank/DDBJ whole genome shotgun (WGS) entry which is preliminary data.</text>
</comment>
<dbReference type="OrthoDB" id="9774288at2"/>
<proteinExistence type="predicted"/>
<dbReference type="Pfam" id="PF07690">
    <property type="entry name" value="MFS_1"/>
    <property type="match status" value="1"/>
</dbReference>
<feature type="transmembrane region" description="Helical" evidence="4">
    <location>
        <begin position="362"/>
        <end position="383"/>
    </location>
</feature>
<dbReference type="AlphaFoldDB" id="A0A136A4B4"/>
<feature type="transmembrane region" description="Helical" evidence="4">
    <location>
        <begin position="144"/>
        <end position="161"/>
    </location>
</feature>
<evidence type="ECO:0000313" key="5">
    <source>
        <dbReference type="EMBL" id="KXI30085.1"/>
    </source>
</evidence>
<dbReference type="Gene3D" id="1.20.1250.20">
    <property type="entry name" value="MFS general substrate transporter like domains"/>
    <property type="match status" value="2"/>
</dbReference>
<evidence type="ECO:0008006" key="7">
    <source>
        <dbReference type="Google" id="ProtNLM"/>
    </source>
</evidence>
<dbReference type="STRING" id="1799789.AX660_08790"/>
<evidence type="ECO:0000256" key="1">
    <source>
        <dbReference type="ARBA" id="ARBA00022692"/>
    </source>
</evidence>
<evidence type="ECO:0000313" key="6">
    <source>
        <dbReference type="Proteomes" id="UP000070299"/>
    </source>
</evidence>
<feature type="transmembrane region" description="Helical" evidence="4">
    <location>
        <begin position="276"/>
        <end position="294"/>
    </location>
</feature>
<feature type="transmembrane region" description="Helical" evidence="4">
    <location>
        <begin position="57"/>
        <end position="76"/>
    </location>
</feature>
<feature type="transmembrane region" description="Helical" evidence="4">
    <location>
        <begin position="81"/>
        <end position="97"/>
    </location>
</feature>
<dbReference type="EMBL" id="LSNE01000003">
    <property type="protein sequence ID" value="KXI30085.1"/>
    <property type="molecule type" value="Genomic_DNA"/>
</dbReference>
<keyword evidence="1 4" id="KW-0812">Transmembrane</keyword>
<feature type="transmembrane region" description="Helical" evidence="4">
    <location>
        <begin position="246"/>
        <end position="264"/>
    </location>
</feature>